<keyword evidence="2" id="KW-1185">Reference proteome</keyword>
<evidence type="ECO:0000313" key="1">
    <source>
        <dbReference type="EMBL" id="SCV12439.1"/>
    </source>
</evidence>
<name>A0A1G4KR08_KOMPC</name>
<dbReference type="EMBL" id="FR839631">
    <property type="protein sequence ID" value="SCV12439.1"/>
    <property type="molecule type" value="Genomic_DNA"/>
</dbReference>
<reference evidence="1 2" key="1">
    <citation type="journal article" date="2011" name="J. Biotechnol.">
        <title>High-quality genome sequence of Pichia pastoris CBS7435.</title>
        <authorList>
            <person name="Kuberl A."/>
            <person name="Schneider J."/>
            <person name="Thallinger G.G."/>
            <person name="Anderl I."/>
            <person name="Wibberg D."/>
            <person name="Hajek T."/>
            <person name="Jaenicke S."/>
            <person name="Brinkrolf K."/>
            <person name="Goesmann A."/>
            <person name="Szczepanowski R."/>
            <person name="Puhler A."/>
            <person name="Schwab H."/>
            <person name="Glieder A."/>
            <person name="Pichler H."/>
        </authorList>
    </citation>
    <scope>NUCLEOTIDE SEQUENCE [LARGE SCALE GENOMIC DNA]</scope>
    <source>
        <strain evidence="2">ATCC 76273 / CBS 7435 / CECT 11047 / NRRL Y-11430 / Wegner 21-1</strain>
    </source>
</reference>
<dbReference type="Proteomes" id="UP000006853">
    <property type="component" value="Chromosome 4"/>
</dbReference>
<reference evidence="1 2" key="2">
    <citation type="journal article" date="2016" name="FEMS Yeast Res.">
        <title>Curation of the genome annotation of Pichia pastoris (Komagataella phaffii) CBS7435 from gene level to protein function.</title>
        <authorList>
            <person name="Valli M."/>
            <person name="Tatto N.E."/>
            <person name="Peymann A."/>
            <person name="Gruber C."/>
            <person name="Landes N."/>
            <person name="Ekker H."/>
            <person name="Thallinger G.G."/>
            <person name="Mattanovich D."/>
            <person name="Gasser B."/>
            <person name="Graf A.B."/>
        </authorList>
    </citation>
    <scope>GENOME REANNOTATION</scope>
    <source>
        <strain evidence="1 2">ATCC 76273 / CBS 7435 / CECT 11047 / NRRL Y-11430 / Wegner 21-1</strain>
    </source>
</reference>
<dbReference type="AlphaFoldDB" id="A0A1G4KR08"/>
<sequence>MIKNALLLNIIQMTFFIKMKLPQISGPKEMPYHKHPKLCSFMRFLSPRLSTKSEASSYKSTLIRILGIASAYRKLSHARSILCGPNAYKGQMTPLSLLSTVGYLLVNFQFFNEGKCFTKIRKTDEKPENIYIS</sequence>
<proteinExistence type="predicted"/>
<evidence type="ECO:0000313" key="2">
    <source>
        <dbReference type="Proteomes" id="UP000006853"/>
    </source>
</evidence>
<protein>
    <submittedName>
        <fullName evidence="1">Uncharacterized protein</fullName>
    </submittedName>
</protein>
<gene>
    <name evidence="1" type="ordered locus">PP7435_Chr4-2115</name>
</gene>
<accession>A0A1G4KR08</accession>
<organism evidence="1 2">
    <name type="scientific">Komagataella phaffii (strain ATCC 76273 / CBS 7435 / CECT 11047 / NRRL Y-11430 / Wegner 21-1)</name>
    <name type="common">Yeast</name>
    <name type="synonym">Pichia pastoris</name>
    <dbReference type="NCBI Taxonomy" id="981350"/>
    <lineage>
        <taxon>Eukaryota</taxon>
        <taxon>Fungi</taxon>
        <taxon>Dikarya</taxon>
        <taxon>Ascomycota</taxon>
        <taxon>Saccharomycotina</taxon>
        <taxon>Pichiomycetes</taxon>
        <taxon>Pichiales</taxon>
        <taxon>Pichiaceae</taxon>
        <taxon>Komagataella</taxon>
    </lineage>
</organism>